<gene>
    <name evidence="1" type="ORF">METZ01_LOCUS52644</name>
</gene>
<reference evidence="1" key="1">
    <citation type="submission" date="2018-05" db="EMBL/GenBank/DDBJ databases">
        <authorList>
            <person name="Lanie J.A."/>
            <person name="Ng W.-L."/>
            <person name="Kazmierczak K.M."/>
            <person name="Andrzejewski T.M."/>
            <person name="Davidsen T.M."/>
            <person name="Wayne K.J."/>
            <person name="Tettelin H."/>
            <person name="Glass J.I."/>
            <person name="Rusch D."/>
            <person name="Podicherti R."/>
            <person name="Tsui H.-C.T."/>
            <person name="Winkler M.E."/>
        </authorList>
    </citation>
    <scope>NUCLEOTIDE SEQUENCE</scope>
</reference>
<sequence>MLILLVLLSPSAGSSQQGQALVAGCVTGTPQLPHACVDATLAARSLITDTGFLLSLGSAAPGSWGPLRRNTPRFDVSFRIAGLRAHIPVVTHEPAVGQARGEFVLKTIQGNLVAGLFEGFQVKPTVGGLLSLDLLAQGHFLFFPKEVGLDSRMGAFSLGVRLGLVRETFTLPGIAVSVSRRFMSPMTLDWESVHYSTGLVINPSISSLRLTIGKSISSLGLMAGAGLDSHNSEVTLMVLPQDSDPTEFNAPLVIRRPVLFSGVSLSLLILQLSTEIGWAFGPSMLEGRALGPIDLKQGSGFLSLAARLSVR</sequence>
<evidence type="ECO:0000313" key="1">
    <source>
        <dbReference type="EMBL" id="SUZ99790.1"/>
    </source>
</evidence>
<name>A0A381S6V7_9ZZZZ</name>
<protein>
    <recommendedName>
        <fullName evidence="2">DUF5723 domain-containing protein</fullName>
    </recommendedName>
</protein>
<proteinExistence type="predicted"/>
<evidence type="ECO:0008006" key="2">
    <source>
        <dbReference type="Google" id="ProtNLM"/>
    </source>
</evidence>
<dbReference type="EMBL" id="UINC01002737">
    <property type="protein sequence ID" value="SUZ99790.1"/>
    <property type="molecule type" value="Genomic_DNA"/>
</dbReference>
<organism evidence="1">
    <name type="scientific">marine metagenome</name>
    <dbReference type="NCBI Taxonomy" id="408172"/>
    <lineage>
        <taxon>unclassified sequences</taxon>
        <taxon>metagenomes</taxon>
        <taxon>ecological metagenomes</taxon>
    </lineage>
</organism>
<dbReference type="AlphaFoldDB" id="A0A381S6V7"/>
<accession>A0A381S6V7</accession>